<dbReference type="EMBL" id="CP146612">
    <property type="protein sequence ID" value="WWX25047.1"/>
    <property type="molecule type" value="Genomic_DNA"/>
</dbReference>
<evidence type="ECO:0000256" key="10">
    <source>
        <dbReference type="PROSITE-ProRule" id="PRU00524"/>
    </source>
</evidence>
<dbReference type="Pfam" id="PF00677">
    <property type="entry name" value="Lum_binding"/>
    <property type="match status" value="2"/>
</dbReference>
<gene>
    <name evidence="12" type="ORF">V8247_07245</name>
</gene>
<sequence>MFSGIVEETGIITTTSGDSLSIQGEVIFADLKPGDSVAVNGVCLTVKEMKQPFFTVNVMPETLKRTNLGELKPGHRVNLERAMTLSSRLGGHLVQGHVDATGTVKAIAWEGDAELLTLAAPAELMRYVVDKGFIAVDGLSLTAINVTDESFTVSLVAFSRQHTTIAERKPGDRLNLEADIIAKYTERFTTRRESRITPSFLAEHGFTS</sequence>
<evidence type="ECO:0000256" key="2">
    <source>
        <dbReference type="ARBA" id="ARBA00002803"/>
    </source>
</evidence>
<dbReference type="PANTHER" id="PTHR21098">
    <property type="entry name" value="RIBOFLAVIN SYNTHASE ALPHA CHAIN"/>
    <property type="match status" value="1"/>
</dbReference>
<evidence type="ECO:0000256" key="4">
    <source>
        <dbReference type="ARBA" id="ARBA00012827"/>
    </source>
</evidence>
<dbReference type="NCBIfam" id="TIGR00187">
    <property type="entry name" value="ribE"/>
    <property type="match status" value="1"/>
</dbReference>
<dbReference type="Gene3D" id="2.40.30.20">
    <property type="match status" value="2"/>
</dbReference>
<keyword evidence="8" id="KW-0677">Repeat</keyword>
<feature type="domain" description="Lumazine-binding" evidence="11">
    <location>
        <begin position="93"/>
        <end position="189"/>
    </location>
</feature>
<comment type="function">
    <text evidence="2">Catalyzes the dismutation of two molecules of 6,7-dimethyl-8-ribityllumazine, resulting in the formation of riboflavin and 5-amino-6-(D-ribitylamino)uracil.</text>
</comment>
<evidence type="ECO:0000256" key="3">
    <source>
        <dbReference type="ARBA" id="ARBA00004887"/>
    </source>
</evidence>
<keyword evidence="7 12" id="KW-0808">Transferase</keyword>
<comment type="catalytic activity">
    <reaction evidence="1">
        <text>2 6,7-dimethyl-8-(1-D-ribityl)lumazine + H(+) = 5-amino-6-(D-ribitylamino)uracil + riboflavin</text>
        <dbReference type="Rhea" id="RHEA:20772"/>
        <dbReference type="ChEBI" id="CHEBI:15378"/>
        <dbReference type="ChEBI" id="CHEBI:15934"/>
        <dbReference type="ChEBI" id="CHEBI:57986"/>
        <dbReference type="ChEBI" id="CHEBI:58201"/>
        <dbReference type="EC" id="2.5.1.9"/>
    </reaction>
</comment>
<comment type="pathway">
    <text evidence="3">Cofactor biosynthesis; riboflavin biosynthesis; riboflavin from 2-hydroxy-3-oxobutyl phosphate and 5-amino-6-(D-ribitylamino)uracil: step 2/2.</text>
</comment>
<dbReference type="SUPFAM" id="SSF63380">
    <property type="entry name" value="Riboflavin synthase domain-like"/>
    <property type="match status" value="2"/>
</dbReference>
<evidence type="ECO:0000256" key="7">
    <source>
        <dbReference type="ARBA" id="ARBA00022679"/>
    </source>
</evidence>
<accession>A0ABZ2J298</accession>
<evidence type="ECO:0000256" key="5">
    <source>
        <dbReference type="ARBA" id="ARBA00013950"/>
    </source>
</evidence>
<keyword evidence="13" id="KW-1185">Reference proteome</keyword>
<dbReference type="CDD" id="cd00402">
    <property type="entry name" value="Riboflavin_synthase_like"/>
    <property type="match status" value="1"/>
</dbReference>
<organism evidence="12 13">
    <name type="scientific">Candidatus Dehalogenimonas loeffleri</name>
    <dbReference type="NCBI Taxonomy" id="3127115"/>
    <lineage>
        <taxon>Bacteria</taxon>
        <taxon>Bacillati</taxon>
        <taxon>Chloroflexota</taxon>
        <taxon>Dehalococcoidia</taxon>
        <taxon>Dehalococcoidales</taxon>
        <taxon>Dehalococcoidaceae</taxon>
        <taxon>Dehalogenimonas</taxon>
    </lineage>
</organism>
<dbReference type="InterPro" id="IPR001783">
    <property type="entry name" value="Lumazine-bd"/>
</dbReference>
<evidence type="ECO:0000256" key="6">
    <source>
        <dbReference type="ARBA" id="ARBA00022619"/>
    </source>
</evidence>
<dbReference type="Proteomes" id="UP001375370">
    <property type="component" value="Chromosome"/>
</dbReference>
<dbReference type="PIRSF" id="PIRSF000498">
    <property type="entry name" value="Riboflavin_syn_A"/>
    <property type="match status" value="1"/>
</dbReference>
<dbReference type="NCBIfam" id="NF006767">
    <property type="entry name" value="PRK09289.1"/>
    <property type="match status" value="1"/>
</dbReference>
<reference evidence="12 13" key="1">
    <citation type="submission" date="2024-03" db="EMBL/GenBank/DDBJ databases">
        <title>A Dehalogenimonas Isolated from Estuarine Sediments Dihaloeliminates Chlorinated Alkanes.</title>
        <authorList>
            <person name="Yang Y."/>
            <person name="Wang H."/>
        </authorList>
    </citation>
    <scope>NUCLEOTIDE SEQUENCE [LARGE SCALE GENOMIC DNA]</scope>
    <source>
        <strain evidence="12 13">W</strain>
    </source>
</reference>
<evidence type="ECO:0000256" key="9">
    <source>
        <dbReference type="NCBIfam" id="TIGR00187"/>
    </source>
</evidence>
<evidence type="ECO:0000313" key="12">
    <source>
        <dbReference type="EMBL" id="WWX25047.1"/>
    </source>
</evidence>
<name>A0ABZ2J298_9CHLR</name>
<dbReference type="PROSITE" id="PS51177">
    <property type="entry name" value="LUMAZINE_BIND"/>
    <property type="match status" value="2"/>
</dbReference>
<dbReference type="EC" id="2.5.1.9" evidence="4 9"/>
<dbReference type="GO" id="GO:0004746">
    <property type="term" value="F:riboflavin synthase activity"/>
    <property type="evidence" value="ECO:0007669"/>
    <property type="project" value="UniProtKB-EC"/>
</dbReference>
<dbReference type="RefSeq" id="WP_338737180.1">
    <property type="nucleotide sequence ID" value="NZ_CP146612.1"/>
</dbReference>
<keyword evidence="6" id="KW-0686">Riboflavin biosynthesis</keyword>
<feature type="repeat" description="Lumazine-binding" evidence="10">
    <location>
        <begin position="1"/>
        <end position="92"/>
    </location>
</feature>
<dbReference type="InterPro" id="IPR017938">
    <property type="entry name" value="Riboflavin_synthase-like_b-brl"/>
</dbReference>
<feature type="domain" description="Lumazine-binding" evidence="11">
    <location>
        <begin position="1"/>
        <end position="92"/>
    </location>
</feature>
<dbReference type="InterPro" id="IPR023366">
    <property type="entry name" value="ATP_synth_asu-like_sf"/>
</dbReference>
<feature type="repeat" description="Lumazine-binding" evidence="10">
    <location>
        <begin position="93"/>
        <end position="189"/>
    </location>
</feature>
<protein>
    <recommendedName>
        <fullName evidence="5 9">Riboflavin synthase</fullName>
        <ecNumber evidence="4 9">2.5.1.9</ecNumber>
    </recommendedName>
</protein>
<proteinExistence type="predicted"/>
<dbReference type="InterPro" id="IPR026017">
    <property type="entry name" value="Lumazine-bd_dom"/>
</dbReference>
<evidence type="ECO:0000313" key="13">
    <source>
        <dbReference type="Proteomes" id="UP001375370"/>
    </source>
</evidence>
<dbReference type="PANTHER" id="PTHR21098:SF12">
    <property type="entry name" value="RIBOFLAVIN SYNTHASE"/>
    <property type="match status" value="1"/>
</dbReference>
<evidence type="ECO:0000259" key="11">
    <source>
        <dbReference type="PROSITE" id="PS51177"/>
    </source>
</evidence>
<evidence type="ECO:0000256" key="8">
    <source>
        <dbReference type="ARBA" id="ARBA00022737"/>
    </source>
</evidence>
<evidence type="ECO:0000256" key="1">
    <source>
        <dbReference type="ARBA" id="ARBA00000968"/>
    </source>
</evidence>